<dbReference type="Pfam" id="PF13637">
    <property type="entry name" value="Ank_4"/>
    <property type="match status" value="1"/>
</dbReference>
<evidence type="ECO:0000313" key="1">
    <source>
        <dbReference type="EMBL" id="KAE9312696.1"/>
    </source>
</evidence>
<dbReference type="Gene3D" id="1.25.40.20">
    <property type="entry name" value="Ankyrin repeat-containing domain"/>
    <property type="match status" value="1"/>
</dbReference>
<dbReference type="InterPro" id="IPR036770">
    <property type="entry name" value="Ankyrin_rpt-contain_sf"/>
</dbReference>
<dbReference type="InterPro" id="IPR002110">
    <property type="entry name" value="Ankyrin_rpt"/>
</dbReference>
<protein>
    <recommendedName>
        <fullName evidence="3">Ankyrin repeat protein</fullName>
    </recommendedName>
</protein>
<dbReference type="EMBL" id="QXFT01001682">
    <property type="protein sequence ID" value="KAE9312696.1"/>
    <property type="molecule type" value="Genomic_DNA"/>
</dbReference>
<gene>
    <name evidence="1" type="ORF">PR003_g19705</name>
</gene>
<dbReference type="PANTHER" id="PTHR46586:SF3">
    <property type="entry name" value="ANKYRIN REPEAT-CONTAINING PROTEIN"/>
    <property type="match status" value="1"/>
</dbReference>
<accession>A0A6A4E380</accession>
<keyword evidence="2" id="KW-1185">Reference proteome</keyword>
<comment type="caution">
    <text evidence="1">The sequence shown here is derived from an EMBL/GenBank/DDBJ whole genome shotgun (WGS) entry which is preliminary data.</text>
</comment>
<evidence type="ECO:0008006" key="3">
    <source>
        <dbReference type="Google" id="ProtNLM"/>
    </source>
</evidence>
<dbReference type="Proteomes" id="UP000434957">
    <property type="component" value="Unassembled WGS sequence"/>
</dbReference>
<dbReference type="PANTHER" id="PTHR46586">
    <property type="entry name" value="ANKYRIN REPEAT-CONTAINING PROTEIN"/>
    <property type="match status" value="1"/>
</dbReference>
<organism evidence="1 2">
    <name type="scientific">Phytophthora rubi</name>
    <dbReference type="NCBI Taxonomy" id="129364"/>
    <lineage>
        <taxon>Eukaryota</taxon>
        <taxon>Sar</taxon>
        <taxon>Stramenopiles</taxon>
        <taxon>Oomycota</taxon>
        <taxon>Peronosporomycetes</taxon>
        <taxon>Peronosporales</taxon>
        <taxon>Peronosporaceae</taxon>
        <taxon>Phytophthora</taxon>
    </lineage>
</organism>
<evidence type="ECO:0000313" key="2">
    <source>
        <dbReference type="Proteomes" id="UP000434957"/>
    </source>
</evidence>
<name>A0A6A4E380_9STRA</name>
<dbReference type="AlphaFoldDB" id="A0A6A4E380"/>
<reference evidence="1 2" key="1">
    <citation type="submission" date="2018-08" db="EMBL/GenBank/DDBJ databases">
        <title>Genomic investigation of the strawberry pathogen Phytophthora fragariae indicates pathogenicity is determined by transcriptional variation in three key races.</title>
        <authorList>
            <person name="Adams T.M."/>
            <person name="Armitage A.D."/>
            <person name="Sobczyk M.K."/>
            <person name="Bates H.J."/>
            <person name="Dunwell J.M."/>
            <person name="Nellist C.F."/>
            <person name="Harrison R.J."/>
        </authorList>
    </citation>
    <scope>NUCLEOTIDE SEQUENCE [LARGE SCALE GENOMIC DNA]</scope>
    <source>
        <strain evidence="1 2">SCRP333</strain>
    </source>
</reference>
<dbReference type="Pfam" id="PF12796">
    <property type="entry name" value="Ank_2"/>
    <property type="match status" value="1"/>
</dbReference>
<sequence>METAVRGGHYDAARWLQEYTPYESTDEELNQVISVAVNDGAMEFAESLKPNDYELVQYVNERAKPETIEWLVEKGEVKKYQDLGALAVVVAALHGDLDLMQRIARLRNKRRKITQWPREWKFSLGLACSRGNFAMVKWMVEHPLGPEACASLKDQEMFNDLLYDAAKAGNVELVDYLFDLGCNDVYAHALLNAVKGGHVECMKRLLERCSSCMYSDRETIEKVVVAAAENGHLEILQFFHVQEAPLMHPCASRETSPNIEPTNIWWSRAAPAFDAAAGSGRLDVLKWLHANRYHGCSTNAMDHAAGNDHLSVVQWLHSNVKASCTKRAMDDAATNGHLNVVKWLHANTDVGCTQRAMDNAARYGRLKELQWLHASPCVVTRTACLLRENLFICCSPTDLPVAGKRADNLLSDPDYLLPLTDGQRGLRETVCNRSVAEVCNGRRVGRSRCPDKEL</sequence>
<proteinExistence type="predicted"/>
<dbReference type="SUPFAM" id="SSF48403">
    <property type="entry name" value="Ankyrin repeat"/>
    <property type="match status" value="1"/>
</dbReference>
<dbReference type="InterPro" id="IPR052050">
    <property type="entry name" value="SecEffector_AnkRepeat"/>
</dbReference>